<dbReference type="PROSITE" id="PS00583">
    <property type="entry name" value="PFKB_KINASES_1"/>
    <property type="match status" value="1"/>
</dbReference>
<dbReference type="AlphaFoldDB" id="A0A1I6J2M0"/>
<dbReference type="SUPFAM" id="SSF53613">
    <property type="entry name" value="Ribokinase-like"/>
    <property type="match status" value="1"/>
</dbReference>
<dbReference type="InterPro" id="IPR050306">
    <property type="entry name" value="PfkB_Carbo_kinase"/>
</dbReference>
<feature type="domain" description="Carbohydrate kinase PfkB" evidence="6">
    <location>
        <begin position="7"/>
        <end position="295"/>
    </location>
</feature>
<dbReference type="GO" id="GO:0016301">
    <property type="term" value="F:kinase activity"/>
    <property type="evidence" value="ECO:0007669"/>
    <property type="project" value="UniProtKB-KW"/>
</dbReference>
<dbReference type="PANTHER" id="PTHR43085:SF1">
    <property type="entry name" value="PSEUDOURIDINE KINASE-RELATED"/>
    <property type="match status" value="1"/>
</dbReference>
<evidence type="ECO:0000256" key="5">
    <source>
        <dbReference type="ARBA" id="ARBA00022840"/>
    </source>
</evidence>
<comment type="similarity">
    <text evidence="1">Belongs to the carbohydrate kinase PfkB family.</text>
</comment>
<dbReference type="CDD" id="cd01167">
    <property type="entry name" value="bac_FRK"/>
    <property type="match status" value="1"/>
</dbReference>
<accession>A0A1I6J2M0</accession>
<dbReference type="InterPro" id="IPR011611">
    <property type="entry name" value="PfkB_dom"/>
</dbReference>
<dbReference type="RefSeq" id="WP_091741672.1">
    <property type="nucleotide sequence ID" value="NZ_FOYR01000004.1"/>
</dbReference>
<protein>
    <submittedName>
        <fullName evidence="7">Fructokinase</fullName>
    </submittedName>
</protein>
<evidence type="ECO:0000256" key="2">
    <source>
        <dbReference type="ARBA" id="ARBA00022679"/>
    </source>
</evidence>
<evidence type="ECO:0000313" key="8">
    <source>
        <dbReference type="Proteomes" id="UP000198877"/>
    </source>
</evidence>
<dbReference type="Proteomes" id="UP000198877">
    <property type="component" value="Unassembled WGS sequence"/>
</dbReference>
<dbReference type="GO" id="GO:0005524">
    <property type="term" value="F:ATP binding"/>
    <property type="evidence" value="ECO:0007669"/>
    <property type="project" value="UniProtKB-KW"/>
</dbReference>
<evidence type="ECO:0000256" key="4">
    <source>
        <dbReference type="ARBA" id="ARBA00022777"/>
    </source>
</evidence>
<keyword evidence="5" id="KW-0067">ATP-binding</keyword>
<keyword evidence="3" id="KW-0547">Nucleotide-binding</keyword>
<gene>
    <name evidence="7" type="ORF">SAMN04488591_3256</name>
</gene>
<dbReference type="EMBL" id="FOYR01000004">
    <property type="protein sequence ID" value="SFR73188.1"/>
    <property type="molecule type" value="Genomic_DNA"/>
</dbReference>
<dbReference type="InterPro" id="IPR002173">
    <property type="entry name" value="Carboh/pur_kinase_PfkB_CS"/>
</dbReference>
<evidence type="ECO:0000259" key="6">
    <source>
        <dbReference type="Pfam" id="PF00294"/>
    </source>
</evidence>
<evidence type="ECO:0000313" key="7">
    <source>
        <dbReference type="EMBL" id="SFR73188.1"/>
    </source>
</evidence>
<organism evidence="7 8">
    <name type="scientific">Microbacterium azadirachtae</name>
    <dbReference type="NCBI Taxonomy" id="582680"/>
    <lineage>
        <taxon>Bacteria</taxon>
        <taxon>Bacillati</taxon>
        <taxon>Actinomycetota</taxon>
        <taxon>Actinomycetes</taxon>
        <taxon>Micrococcales</taxon>
        <taxon>Microbacteriaceae</taxon>
        <taxon>Microbacterium</taxon>
    </lineage>
</organism>
<dbReference type="PANTHER" id="PTHR43085">
    <property type="entry name" value="HEXOKINASE FAMILY MEMBER"/>
    <property type="match status" value="1"/>
</dbReference>
<dbReference type="InterPro" id="IPR029056">
    <property type="entry name" value="Ribokinase-like"/>
</dbReference>
<evidence type="ECO:0000256" key="1">
    <source>
        <dbReference type="ARBA" id="ARBA00010688"/>
    </source>
</evidence>
<sequence length="326" mass="33423">MTAGAERILVIGEALIDIVDRGGRLARHVGGSPLNVAFGLARLGLTTTFATAFGTDEGGSAIVRHLAEAGVAIVRTADADRPTSTALARIGADGSASYEFDLTWAFSTPPATAGFDVVHVGSIGALRAPGADGVRELVAGLPEQVLVTFDPNIRAALMPPREETRTRVEAYAARAAVVKLSDEDAAWLYPDDAQAAPERLLAAGARLVVMTRGAEGSVLHTGELRVEVPVRPTVAVDTIGAGDAYMSGLIAAIVRRAGIDDARAGRFTREQLAEIGAVAAASAALTVGRAGAMPPTAAELDRALDRALAGEAPTPAAVQGSVVPLR</sequence>
<keyword evidence="2" id="KW-0808">Transferase</keyword>
<reference evidence="8" key="1">
    <citation type="submission" date="2016-10" db="EMBL/GenBank/DDBJ databases">
        <authorList>
            <person name="Varghese N."/>
            <person name="Submissions S."/>
        </authorList>
    </citation>
    <scope>NUCLEOTIDE SEQUENCE [LARGE SCALE GENOMIC DNA]</scope>
    <source>
        <strain evidence="8">CL127</strain>
    </source>
</reference>
<dbReference type="PROSITE" id="PS00584">
    <property type="entry name" value="PFKB_KINASES_2"/>
    <property type="match status" value="1"/>
</dbReference>
<dbReference type="Gene3D" id="3.40.1190.20">
    <property type="match status" value="1"/>
</dbReference>
<dbReference type="Pfam" id="PF00294">
    <property type="entry name" value="PfkB"/>
    <property type="match status" value="1"/>
</dbReference>
<keyword evidence="4 7" id="KW-0418">Kinase</keyword>
<proteinExistence type="inferred from homology"/>
<name>A0A1I6J2M0_9MICO</name>
<evidence type="ECO:0000256" key="3">
    <source>
        <dbReference type="ARBA" id="ARBA00022741"/>
    </source>
</evidence>